<dbReference type="InterPro" id="IPR044023">
    <property type="entry name" value="Ig_7"/>
</dbReference>
<dbReference type="NCBIfam" id="TIGR01451">
    <property type="entry name" value="B_ant_repeat"/>
    <property type="match status" value="2"/>
</dbReference>
<dbReference type="NCBIfam" id="TIGR04131">
    <property type="entry name" value="Bac_Flav_CTERM"/>
    <property type="match status" value="1"/>
</dbReference>
<evidence type="ECO:0000313" key="4">
    <source>
        <dbReference type="EMBL" id="AGA78401.1"/>
    </source>
</evidence>
<accession>L0G058</accession>
<organism evidence="4 5">
    <name type="scientific">Echinicola vietnamensis (strain DSM 17526 / LMG 23754 / KMM 6221)</name>
    <dbReference type="NCBI Taxonomy" id="926556"/>
    <lineage>
        <taxon>Bacteria</taxon>
        <taxon>Pseudomonadati</taxon>
        <taxon>Bacteroidota</taxon>
        <taxon>Cytophagia</taxon>
        <taxon>Cytophagales</taxon>
        <taxon>Cyclobacteriaceae</taxon>
        <taxon>Echinicola</taxon>
    </lineage>
</organism>
<dbReference type="Pfam" id="PF13585">
    <property type="entry name" value="CHU_C"/>
    <property type="match status" value="1"/>
</dbReference>
<protein>
    <submittedName>
        <fullName evidence="4">Conserved repeat protein</fullName>
    </submittedName>
</protein>
<dbReference type="InterPro" id="IPR026341">
    <property type="entry name" value="T9SS_type_B"/>
</dbReference>
<feature type="domain" description="Ig-like" evidence="3">
    <location>
        <begin position="2191"/>
        <end position="2261"/>
    </location>
</feature>
<dbReference type="RefSeq" id="WP_015265959.1">
    <property type="nucleotide sequence ID" value="NC_019904.1"/>
</dbReference>
<keyword evidence="5" id="KW-1185">Reference proteome</keyword>
<dbReference type="KEGG" id="evi:Echvi_2150"/>
<reference evidence="5" key="1">
    <citation type="submission" date="2012-02" db="EMBL/GenBank/DDBJ databases">
        <title>The complete genome of Echinicola vietnamensis DSM 17526.</title>
        <authorList>
            <person name="Lucas S."/>
            <person name="Copeland A."/>
            <person name="Lapidus A."/>
            <person name="Glavina del Rio T."/>
            <person name="Dalin E."/>
            <person name="Tice H."/>
            <person name="Bruce D."/>
            <person name="Goodwin L."/>
            <person name="Pitluck S."/>
            <person name="Peters L."/>
            <person name="Ovchinnikova G."/>
            <person name="Teshima H."/>
            <person name="Kyrpides N."/>
            <person name="Mavromatis K."/>
            <person name="Ivanova N."/>
            <person name="Brettin T."/>
            <person name="Detter J.C."/>
            <person name="Han C."/>
            <person name="Larimer F."/>
            <person name="Land M."/>
            <person name="Hauser L."/>
            <person name="Markowitz V."/>
            <person name="Cheng J.-F."/>
            <person name="Hugenholtz P."/>
            <person name="Woyke T."/>
            <person name="Wu D."/>
            <person name="Brambilla E."/>
            <person name="Klenk H.-P."/>
            <person name="Eisen J.A."/>
        </authorList>
    </citation>
    <scope>NUCLEOTIDE SEQUENCE [LARGE SCALE GENOMIC DNA]</scope>
    <source>
        <strain evidence="5">DSM 17526 / LMG 23754 / KMM 6221</strain>
    </source>
</reference>
<dbReference type="EMBL" id="CP003346">
    <property type="protein sequence ID" value="AGA78401.1"/>
    <property type="molecule type" value="Genomic_DNA"/>
</dbReference>
<feature type="domain" description="Ig-like" evidence="3">
    <location>
        <begin position="2275"/>
        <end position="2348"/>
    </location>
</feature>
<dbReference type="Proteomes" id="UP000010796">
    <property type="component" value="Chromosome"/>
</dbReference>
<dbReference type="Pfam" id="PF01345">
    <property type="entry name" value="DUF11"/>
    <property type="match status" value="2"/>
</dbReference>
<feature type="domain" description="Ig-like" evidence="3">
    <location>
        <begin position="1296"/>
        <end position="1371"/>
    </location>
</feature>
<dbReference type="eggNOG" id="COG1361">
    <property type="taxonomic scope" value="Bacteria"/>
</dbReference>
<dbReference type="PATRIC" id="fig|926556.3.peg.2270"/>
<gene>
    <name evidence="4" type="ordered locus">Echvi_2150</name>
</gene>
<dbReference type="InterPro" id="IPR001434">
    <property type="entry name" value="OmcB-like_DUF11"/>
</dbReference>
<sequence length="3180" mass="332440">MASTFTKPITFRDVLVLFLLLLLAFKPSYGQGTKELADELTYSSPNVPAGLFDFPPYDKETVESPENATVDDENFARLLASPGILAGLGSYHGELELKYPTVLPANTTTYIRVDGSDGLFELLLGGSLGELLGDVLSLVALGEQEFTIIARNGSTDVYSRSTTQGFDIDRARVITGADGNFYIAITPDGAYDRVYIENGSLSLLGLGDEVNLDVFNAFNYESASICGNPVGTSFDVSGVNLDLLNLGGSAAENLHFAIDGDESTYASLSPGVLSLAGVLEQHFYFDGLGKDTDEVMVTLSADPDVLDVNLLGNIELVAYNGTTEVGRQDLENLGSDLLGIAQLDLLGLLADGETVTFTMTPGAAFDRFEIEVSTLLDLGTSESLRVHEVSRTPGRPVIDGVDDEQNMLVCAGEEVTLNATVSSGDQVRWYDAPIGGNLLHTGATFNIGQVGGKSTYYAATVRPGCAEESIRVPATVDINKNPLISLNGSAVYTMAIGESFFLPPATAVNEDGSDVPVTWTALDGAPFTAPNVAGQFTQGGRYVYRVSATGAECTNFVDVVVNVFDPEGCPPVYNRRYATSAEDFTTSSLLGLQLGSVSDPGLAAGSNMQDYSELLETVGTSLLGLTGETSQTVRWNTMIPAGTPVSIKLGREYGAAGVSSGIYVQAIDGDPVNGDELLGVRQVADANLVSAVNGINEFVYTFIPVDANGVPVPYNAVKISLASLVNAVQQVRVYGAYYHETSTTLENCTFGALDYLTGFESIIGGLDVASGLTSVTDPALAFDDDESTYAVMNNAVGANVSTKLDVTFAAPAIAGDSVFIKVGGSTGLLDLTLLEGYTIQRYLGDQEVGEPLDVGSSLLELRLLEGGTEQALTFINDLPFDRIEILTGGVVEAIDNLRVFEIKLIPLSEIDREQTDEDSGVDYIEICPGDIIELPEATCDQVKFYTDESGDTEITTDEIANWAPGTVQTVYLKVVRFGCEEGIDRRPIEIRVKASSGDLLENILVNGIDAGAFCPPSGPVTLEASLVSGAPSGVTFQWYRDNAGTPELISGETNALVELSGLAAGDHTYYVELMADNFCTAAPLPVNFTLNRNATDDDINLDDLTQCVGVPAMLSPSSGIANPVFTWYYDAAKTSPIADGDTDGSITYAINADGELTITGMADGTNEVVYVTVSGDEVCENVEGKEVTVTVSNDLPAPTFAAADVSLCGTGQDAVFEVTNAAGGFTYTVYDAETGGSEVTSGVTITDNIITLSNVTADASYWVGVSGTGGCVGSVRSEISATVLPVADEADLEIIGSTICEGETATLSASSSSVTNPIFRWYSDADLTNLLFEGFEYEVSPSSTTTYYVTVQGDGICENIPGTAEAATLTVNEVPAVPGVSGDVRISEGFGTVLSASVGDATPADVEIVWYDGGGNELATGATYNTGPLSQGVYTYYAGARNTVSGCTSVGRAEVTVSVGPPSPIEDCTIANAQTNGTDPICVLCSVEDPNNAVDGNLNTYARFIAPASVSGGVWQELIFPSNGAAGDTITVTIGSGGSLIDLDLLSGLQFETYNGATSNSDGGVVDGSTIDLRLLEGQDDKAEIIFVAGGNFDRVRISYMPLAGVLNSGWRVYQAQINYAAPTGISEDVEVCAGDAATLSATPGEGTALRWYDAATGGTLLAEGNTYTTDVLTTPGTRTYYLAIVKGTCEDPNRIPVDVMVNPGPTAADISVSGNENPICANAPVVLTPTVATGSTLVTTSGTFSWYLDADRSMPINDGDVNGDVSYAIDANGVLTITGLNATNSPYAFYVSVLGDNGCENMPGSLREVPVRINRNATDADIGLADEITQCVGTAVTLAPSTGIEAPVFTWYLDEAMTMPINDGDTNGSITYSINNAGALVIDGMAENSSEMFYVTVSGRNVCENVEPKGVSVKTTNTLDKPELNQMDMVLCGAGSDVVFEVINFSGGMTYTLYDAETGGNVMTDNITIDNNIITLENVSADVTYWVGVSGTTGCEGAERTRISVTVNEVGTASDITAPGTTICAGDSYALTASSSTVANPVFTWYTDAALTQEMTDLTVSPSSTRMYYVTVSGDGVCENPPGDAKAVTVTVNRNAVRADIETNNATICAGDSFALSASSLTVVDPVFSWYADAALTIPLSSTTVTPTATTTYYVAISGEGVCASKPSEAATLTVTVNRNATADDIEADGGTICEGEQFTLQATTTVGNPVFTWYSDEELTMPVDASTVTPATTTTYYVTVRGDGVCENKPGTAKALTVTVNRNATAEDIDAGGATICAGDSFTLSASSTTVDDPIFTWYSDEDLTTPLGTTTVTPASTTTYYVTVRGNGVCENNSGDAQAVTITVNRNATQADITATGGTICAGDTFTLTATSSTVANPVFTWYTDAALTTEVANPEVAPAATKTYYVTVSGDGVCANKAGDAVAVTVTVNRNATASDVQADGGTICEGGTFTLNASSTTVNNPVFTWYTDAALTNQLTDATVSPEVTTTYYVAVSGDGVCANKSGQGKAVTVMVSRGASADDIEADGATICAGERFMLSASSAISNASFTWYTDAALTNPITELEVSPASTTTYYVTVTGDDVCENASGEAKAVTVTVNRNGTASDIQAVGATICEGDSYMLEATSSIGNATFRWYTDETLTTEITSDQVSPSTTTTYYVTVSGDGVCENKPGTAKAVTIMVNRNATANDIDASGGAICPGDSFTLTANSDVANSVFTWYADAGLTTALSSMEVTPTATTTYYVTVQGDGVCENNPGDALAVTVTVNSVPAPTTNAPTQTFCGTGGGTIADLQVNETNVVWYDAATGGNRLDGNEAIIEGMTYYAAQIDANTGCESVDRLAVMVADCAHLEVTKTAELTTAVVGQMFNYTIAITNSGIVPAQNVVVIDNVPDALQVLEASNGGAVSGNTVTWEIAEIGAGQTLELTLGVMALMESPGVVNSVTADSDNSDPDEDESDPTPILSDDVDLAMDITVSAPVIELGEEFTYTLIVTNKTATPALNVTLTDYLPSQVRYLGSNASPTITEEYDASSGELTFMIPEIPGNAVVEIILRVQAQTRGLVTNSAAVETADQVDMLEEDNTATISHDQLEITIPNVFSPNGDGINDTWEIEGLAALYPENEIIVVNRWGGEVFKTSNYKNDWDGGSLNEGTYYYRVIIRDGDTGRETEFTGYVTILR</sequence>
<feature type="domain" description="Ig-like" evidence="3">
    <location>
        <begin position="2774"/>
        <end position="2847"/>
    </location>
</feature>
<feature type="domain" description="DUF11" evidence="2">
    <location>
        <begin position="2853"/>
        <end position="2957"/>
    </location>
</feature>
<feature type="domain" description="Ig-like" evidence="3">
    <location>
        <begin position="2613"/>
        <end position="2683"/>
    </location>
</feature>
<feature type="domain" description="DUF11" evidence="2">
    <location>
        <begin position="2970"/>
        <end position="3087"/>
    </location>
</feature>
<evidence type="ECO:0000259" key="2">
    <source>
        <dbReference type="Pfam" id="PF01345"/>
    </source>
</evidence>
<feature type="domain" description="Ig-like" evidence="3">
    <location>
        <begin position="2697"/>
        <end position="2768"/>
    </location>
</feature>
<feature type="region of interest" description="Disordered" evidence="1">
    <location>
        <begin position="2943"/>
        <end position="2966"/>
    </location>
</feature>
<dbReference type="PANTHER" id="PTHR46013">
    <property type="entry name" value="VASCULAR CELL ADHESION MOLECULE 1"/>
    <property type="match status" value="1"/>
</dbReference>
<dbReference type="HOGENOM" id="CLU_224728_0_0_10"/>
<evidence type="ECO:0000259" key="3">
    <source>
        <dbReference type="Pfam" id="PF19081"/>
    </source>
</evidence>
<feature type="domain" description="Ig-like" evidence="3">
    <location>
        <begin position="1375"/>
        <end position="1461"/>
    </location>
</feature>
<dbReference type="STRING" id="926556.Echvi_2150"/>
<dbReference type="InterPro" id="IPR047589">
    <property type="entry name" value="DUF11_rpt"/>
</dbReference>
<proteinExistence type="predicted"/>
<evidence type="ECO:0000256" key="1">
    <source>
        <dbReference type="SAM" id="MobiDB-lite"/>
    </source>
</evidence>
<feature type="domain" description="Ig-like" evidence="3">
    <location>
        <begin position="406"/>
        <end position="479"/>
    </location>
</feature>
<feature type="domain" description="Ig-like" evidence="3">
    <location>
        <begin position="2529"/>
        <end position="2602"/>
    </location>
</feature>
<name>L0G058_ECHVK</name>
<feature type="domain" description="Ig-like" evidence="3">
    <location>
        <begin position="1197"/>
        <end position="1285"/>
    </location>
</feature>
<feature type="compositionally biased region" description="Acidic residues" evidence="1">
    <location>
        <begin position="2950"/>
        <end position="2960"/>
    </location>
</feature>
<dbReference type="Pfam" id="PF19081">
    <property type="entry name" value="Ig_7"/>
    <property type="match status" value="13"/>
</dbReference>
<dbReference type="OrthoDB" id="904955at2"/>
<evidence type="ECO:0000313" key="5">
    <source>
        <dbReference type="Proteomes" id="UP000010796"/>
    </source>
</evidence>
<feature type="domain" description="Ig-like" evidence="3">
    <location>
        <begin position="1622"/>
        <end position="1704"/>
    </location>
</feature>
<dbReference type="PANTHER" id="PTHR46013:SF4">
    <property type="entry name" value="B-CELL RECEPTOR CD22-RELATED"/>
    <property type="match status" value="1"/>
</dbReference>
<feature type="domain" description="Ig-like" evidence="3">
    <location>
        <begin position="2104"/>
        <end position="2177"/>
    </location>
</feature>
<feature type="domain" description="Ig-like" evidence="3">
    <location>
        <begin position="1931"/>
        <end position="2009"/>
    </location>
</feature>